<dbReference type="InterPro" id="IPR001878">
    <property type="entry name" value="Znf_CCHC"/>
</dbReference>
<evidence type="ECO:0000313" key="4">
    <source>
        <dbReference type="EnsemblMetazoa" id="XP_038065367.1"/>
    </source>
</evidence>
<keyword evidence="1" id="KW-0862">Zinc</keyword>
<reference evidence="4" key="1">
    <citation type="submission" date="2022-11" db="UniProtKB">
        <authorList>
            <consortium name="EnsemblMetazoa"/>
        </authorList>
    </citation>
    <scope>IDENTIFICATION</scope>
</reference>
<dbReference type="PROSITE" id="PS50158">
    <property type="entry name" value="ZF_CCHC"/>
    <property type="match status" value="1"/>
</dbReference>
<feature type="compositionally biased region" description="Polar residues" evidence="2">
    <location>
        <begin position="156"/>
        <end position="167"/>
    </location>
</feature>
<dbReference type="Proteomes" id="UP000887568">
    <property type="component" value="Unplaced"/>
</dbReference>
<dbReference type="SMART" id="SM00343">
    <property type="entry name" value="ZnF_C2HC"/>
    <property type="match status" value="1"/>
</dbReference>
<name>A0A914ANP5_PATMI</name>
<dbReference type="EnsemblMetazoa" id="XM_038209439.1">
    <property type="protein sequence ID" value="XP_038065367.1"/>
    <property type="gene ID" value="LOC119735646"/>
</dbReference>
<keyword evidence="5" id="KW-1185">Reference proteome</keyword>
<organism evidence="4 5">
    <name type="scientific">Patiria miniata</name>
    <name type="common">Bat star</name>
    <name type="synonym">Asterina miniata</name>
    <dbReference type="NCBI Taxonomy" id="46514"/>
    <lineage>
        <taxon>Eukaryota</taxon>
        <taxon>Metazoa</taxon>
        <taxon>Echinodermata</taxon>
        <taxon>Eleutherozoa</taxon>
        <taxon>Asterozoa</taxon>
        <taxon>Asteroidea</taxon>
        <taxon>Valvatacea</taxon>
        <taxon>Valvatida</taxon>
        <taxon>Asterinidae</taxon>
        <taxon>Patiria</taxon>
    </lineage>
</organism>
<evidence type="ECO:0000313" key="5">
    <source>
        <dbReference type="Proteomes" id="UP000887568"/>
    </source>
</evidence>
<proteinExistence type="predicted"/>
<dbReference type="GeneID" id="119735646"/>
<dbReference type="AlphaFoldDB" id="A0A914ANP5"/>
<dbReference type="SUPFAM" id="SSF57756">
    <property type="entry name" value="Retrovirus zinc finger-like domains"/>
    <property type="match status" value="1"/>
</dbReference>
<evidence type="ECO:0000259" key="3">
    <source>
        <dbReference type="PROSITE" id="PS50158"/>
    </source>
</evidence>
<dbReference type="Pfam" id="PF00098">
    <property type="entry name" value="zf-CCHC"/>
    <property type="match status" value="1"/>
</dbReference>
<dbReference type="InterPro" id="IPR036875">
    <property type="entry name" value="Znf_CCHC_sf"/>
</dbReference>
<dbReference type="GO" id="GO:0003676">
    <property type="term" value="F:nucleic acid binding"/>
    <property type="evidence" value="ECO:0007669"/>
    <property type="project" value="InterPro"/>
</dbReference>
<dbReference type="GO" id="GO:0008270">
    <property type="term" value="F:zinc ion binding"/>
    <property type="evidence" value="ECO:0007669"/>
    <property type="project" value="UniProtKB-KW"/>
</dbReference>
<evidence type="ECO:0000256" key="1">
    <source>
        <dbReference type="PROSITE-ProRule" id="PRU00047"/>
    </source>
</evidence>
<feature type="region of interest" description="Disordered" evidence="2">
    <location>
        <begin position="146"/>
        <end position="171"/>
    </location>
</feature>
<feature type="domain" description="CCHC-type" evidence="3">
    <location>
        <begin position="187"/>
        <end position="201"/>
    </location>
</feature>
<keyword evidence="1" id="KW-0863">Zinc-finger</keyword>
<dbReference type="RefSeq" id="XP_038065367.1">
    <property type="nucleotide sequence ID" value="XM_038209439.1"/>
</dbReference>
<accession>A0A914ANP5</accession>
<protein>
    <recommendedName>
        <fullName evidence="3">CCHC-type domain-containing protein</fullName>
    </recommendedName>
</protein>
<dbReference type="Gene3D" id="4.10.60.10">
    <property type="entry name" value="Zinc finger, CCHC-type"/>
    <property type="match status" value="1"/>
</dbReference>
<keyword evidence="1" id="KW-0479">Metal-binding</keyword>
<feature type="region of interest" description="Disordered" evidence="2">
    <location>
        <begin position="252"/>
        <end position="274"/>
    </location>
</feature>
<evidence type="ECO:0000256" key="2">
    <source>
        <dbReference type="SAM" id="MobiDB-lite"/>
    </source>
</evidence>
<sequence>MSTSSDNVQTEMFDKFKDYFDAKFSAISQPEDDSTALKELKLKLEANDLSRPGNIAQFEFCGQLEILLLYKIQSALTTENNTGAVLQALQEGLDLLADRKQTIRIADSSKAGWGTIFHLDKRNADKLSAEQHKKVLAAKEAALKDIETRKRRRNESPQLQQSGSNSKPAFGHPDRYLFRGMSSFESCFSCGMSGHWSRNCPYSFGSNTYSRFRTQARSTPAVPFTGYRPPFSSWHAPSYQMQRALPQAIQHGTASTGPFDTASTSNASTLPKAQ</sequence>